<keyword evidence="5" id="KW-0479">Metal-binding</keyword>
<evidence type="ECO:0000256" key="6">
    <source>
        <dbReference type="ARBA" id="ARBA00022753"/>
    </source>
</evidence>
<evidence type="ECO:0000256" key="3">
    <source>
        <dbReference type="ARBA" id="ARBA00022448"/>
    </source>
</evidence>
<feature type="transmembrane region" description="Helical" evidence="15">
    <location>
        <begin position="387"/>
        <end position="408"/>
    </location>
</feature>
<comment type="caution">
    <text evidence="17">The sequence shown here is derived from an EMBL/GenBank/DDBJ whole genome shotgun (WGS) entry which is preliminary data.</text>
</comment>
<comment type="subcellular location">
    <subcellularLocation>
        <location evidence="1">Late endosome membrane</location>
        <topology evidence="1">Multi-pass membrane protein</topology>
    </subcellularLocation>
    <subcellularLocation>
        <location evidence="2">Lysosome membrane</location>
        <topology evidence="2">Multi-pass membrane protein</topology>
    </subcellularLocation>
</comment>
<evidence type="ECO:0000256" key="12">
    <source>
        <dbReference type="ARBA" id="ARBA00023180"/>
    </source>
</evidence>
<feature type="transmembrane region" description="Helical" evidence="15">
    <location>
        <begin position="240"/>
        <end position="257"/>
    </location>
</feature>
<keyword evidence="11" id="KW-1015">Disulfide bond</keyword>
<keyword evidence="12" id="KW-0325">Glycoprotein</keyword>
<feature type="transmembrane region" description="Helical" evidence="15">
    <location>
        <begin position="200"/>
        <end position="220"/>
    </location>
</feature>
<keyword evidence="4 15" id="KW-0812">Transmembrane</keyword>
<feature type="transmembrane region" description="Helical" evidence="15">
    <location>
        <begin position="278"/>
        <end position="300"/>
    </location>
</feature>
<evidence type="ECO:0000256" key="14">
    <source>
        <dbReference type="ARBA" id="ARBA00038442"/>
    </source>
</evidence>
<accession>A0AA36M4I2</accession>
<dbReference type="GO" id="GO:0046872">
    <property type="term" value="F:metal ion binding"/>
    <property type="evidence" value="ECO:0007669"/>
    <property type="project" value="UniProtKB-KW"/>
</dbReference>
<dbReference type="GO" id="GO:0005765">
    <property type="term" value="C:lysosomal membrane"/>
    <property type="evidence" value="ECO:0007669"/>
    <property type="project" value="UniProtKB-SubCell"/>
</dbReference>
<feature type="transmembrane region" description="Helical" evidence="15">
    <location>
        <begin position="420"/>
        <end position="442"/>
    </location>
</feature>
<evidence type="ECO:0000256" key="8">
    <source>
        <dbReference type="ARBA" id="ARBA00022989"/>
    </source>
</evidence>
<keyword evidence="7" id="KW-0029">Amino-acid transport</keyword>
<evidence type="ECO:0000256" key="4">
    <source>
        <dbReference type="ARBA" id="ARBA00022692"/>
    </source>
</evidence>
<proteinExistence type="inferred from homology"/>
<dbReference type="Proteomes" id="UP001176961">
    <property type="component" value="Unassembled WGS sequence"/>
</dbReference>
<evidence type="ECO:0000256" key="13">
    <source>
        <dbReference type="ARBA" id="ARBA00023228"/>
    </source>
</evidence>
<evidence type="ECO:0000256" key="5">
    <source>
        <dbReference type="ARBA" id="ARBA00022723"/>
    </source>
</evidence>
<dbReference type="AlphaFoldDB" id="A0AA36M4I2"/>
<evidence type="ECO:0000259" key="16">
    <source>
        <dbReference type="Pfam" id="PF01490"/>
    </source>
</evidence>
<dbReference type="Pfam" id="PF01490">
    <property type="entry name" value="Aa_trans"/>
    <property type="match status" value="2"/>
</dbReference>
<feature type="transmembrane region" description="Helical" evidence="15">
    <location>
        <begin position="320"/>
        <end position="344"/>
    </location>
</feature>
<dbReference type="InterPro" id="IPR013057">
    <property type="entry name" value="AA_transpt_TM"/>
</dbReference>
<evidence type="ECO:0000256" key="11">
    <source>
        <dbReference type="ARBA" id="ARBA00023157"/>
    </source>
</evidence>
<keyword evidence="13" id="KW-0458">Lysosome</keyword>
<reference evidence="17" key="1">
    <citation type="submission" date="2023-07" db="EMBL/GenBank/DDBJ databases">
        <authorList>
            <consortium name="CYATHOMIX"/>
        </authorList>
    </citation>
    <scope>NUCLEOTIDE SEQUENCE</scope>
    <source>
        <strain evidence="17">N/A</strain>
    </source>
</reference>
<evidence type="ECO:0000313" key="17">
    <source>
        <dbReference type="EMBL" id="CAJ0596767.1"/>
    </source>
</evidence>
<dbReference type="GO" id="GO:0015179">
    <property type="term" value="F:L-amino acid transmembrane transporter activity"/>
    <property type="evidence" value="ECO:0007669"/>
    <property type="project" value="TreeGrafter"/>
</dbReference>
<keyword evidence="6" id="KW-0967">Endosome</keyword>
<evidence type="ECO:0000313" key="18">
    <source>
        <dbReference type="Proteomes" id="UP001176961"/>
    </source>
</evidence>
<evidence type="ECO:0000256" key="15">
    <source>
        <dbReference type="SAM" id="Phobius"/>
    </source>
</evidence>
<comment type="similarity">
    <text evidence="14">Belongs to the amino acid/polyamine transporter 2 family. SLC38A9 subfamily.</text>
</comment>
<organism evidence="17 18">
    <name type="scientific">Cylicocyclus nassatus</name>
    <name type="common">Nematode worm</name>
    <dbReference type="NCBI Taxonomy" id="53992"/>
    <lineage>
        <taxon>Eukaryota</taxon>
        <taxon>Metazoa</taxon>
        <taxon>Ecdysozoa</taxon>
        <taxon>Nematoda</taxon>
        <taxon>Chromadorea</taxon>
        <taxon>Rhabditida</taxon>
        <taxon>Rhabditina</taxon>
        <taxon>Rhabditomorpha</taxon>
        <taxon>Strongyloidea</taxon>
        <taxon>Strongylidae</taxon>
        <taxon>Cylicocyclus</taxon>
    </lineage>
</organism>
<protein>
    <recommendedName>
        <fullName evidence="16">Amino acid transporter transmembrane domain-containing protein</fullName>
    </recommendedName>
</protein>
<keyword evidence="3" id="KW-0813">Transport</keyword>
<dbReference type="EMBL" id="CATQJL010000223">
    <property type="protein sequence ID" value="CAJ0596767.1"/>
    <property type="molecule type" value="Genomic_DNA"/>
</dbReference>
<keyword evidence="8 15" id="KW-1133">Transmembrane helix</keyword>
<name>A0AA36M4I2_CYLNA</name>
<feature type="domain" description="Amino acid transporter transmembrane" evidence="16">
    <location>
        <begin position="9"/>
        <end position="113"/>
    </location>
</feature>
<evidence type="ECO:0000256" key="1">
    <source>
        <dbReference type="ARBA" id="ARBA00004107"/>
    </source>
</evidence>
<gene>
    <name evidence="17" type="ORF">CYNAS_LOCUS8750</name>
</gene>
<evidence type="ECO:0000256" key="9">
    <source>
        <dbReference type="ARBA" id="ARBA00023053"/>
    </source>
</evidence>
<dbReference type="PANTHER" id="PTHR22950:SF244">
    <property type="entry name" value="NEUTRAL AMINO ACID TRANSPORTER 9"/>
    <property type="match status" value="1"/>
</dbReference>
<keyword evidence="9" id="KW-0915">Sodium</keyword>
<keyword evidence="10 15" id="KW-0472">Membrane</keyword>
<feature type="transmembrane region" description="Helical" evidence="15">
    <location>
        <begin position="39"/>
        <end position="60"/>
    </location>
</feature>
<dbReference type="PANTHER" id="PTHR22950">
    <property type="entry name" value="AMINO ACID TRANSPORTER"/>
    <property type="match status" value="1"/>
</dbReference>
<sequence length="443" mass="49817">MGEKQKKNSSIVTIFLLWNTMMGVSLTSMPWALHQTGLIAGLFVFVAMGLLCWYTTYLVVQSPKKLKHIDPNNVEFTEVCREYLGRPGEVTAILFSIFVLSGAVLAYYVLMSNFLFFTGNLIYGLAHPSNETSELQDEARCNFLRQMEGQGNGNFTFEPEILFGLKWSQLWQLRLSVPILLSILTFTLLNFKSPTFFSKFNVLGTVSIAYLLLFNGARLIKCGVHVSLTDVNSEVYTKVFDWNFPALTGALTLSYFIQNVILSVLKNQKNPENNIRDLSIGFALVACSYIFVAVSFYIAYPFEKRYIQDNLLNNFSASYAWSAIARVLILFQIITILPLMVFFIRTQLSTFVLKKNYPGLPFVVGLSVIVVICGGLTAIFFPNVGTIVRYVGAISGVVNSYALPCLVYMQEQRRENTLTIPKIALHSLIIVFGVANLIAQFFM</sequence>
<feature type="transmembrane region" description="Helical" evidence="15">
    <location>
        <begin position="90"/>
        <end position="110"/>
    </location>
</feature>
<feature type="transmembrane region" description="Helical" evidence="15">
    <location>
        <begin position="171"/>
        <end position="191"/>
    </location>
</feature>
<keyword evidence="18" id="KW-1185">Reference proteome</keyword>
<feature type="transmembrane region" description="Helical" evidence="15">
    <location>
        <begin position="356"/>
        <end position="381"/>
    </location>
</feature>
<evidence type="ECO:0000256" key="10">
    <source>
        <dbReference type="ARBA" id="ARBA00023136"/>
    </source>
</evidence>
<evidence type="ECO:0000256" key="7">
    <source>
        <dbReference type="ARBA" id="ARBA00022970"/>
    </source>
</evidence>
<feature type="domain" description="Amino acid transporter transmembrane" evidence="16">
    <location>
        <begin position="171"/>
        <end position="439"/>
    </location>
</feature>
<evidence type="ECO:0000256" key="2">
    <source>
        <dbReference type="ARBA" id="ARBA00004155"/>
    </source>
</evidence>
<feature type="transmembrane region" description="Helical" evidence="15">
    <location>
        <begin position="12"/>
        <end position="33"/>
    </location>
</feature>
<dbReference type="GO" id="GO:0031902">
    <property type="term" value="C:late endosome membrane"/>
    <property type="evidence" value="ECO:0007669"/>
    <property type="project" value="UniProtKB-SubCell"/>
</dbReference>